<organism evidence="2 3">
    <name type="scientific">Planotetraspora phitsanulokensis</name>
    <dbReference type="NCBI Taxonomy" id="575192"/>
    <lineage>
        <taxon>Bacteria</taxon>
        <taxon>Bacillati</taxon>
        <taxon>Actinomycetota</taxon>
        <taxon>Actinomycetes</taxon>
        <taxon>Streptosporangiales</taxon>
        <taxon>Streptosporangiaceae</taxon>
        <taxon>Planotetraspora</taxon>
    </lineage>
</organism>
<evidence type="ECO:0000313" key="3">
    <source>
        <dbReference type="Proteomes" id="UP000622547"/>
    </source>
</evidence>
<dbReference type="Gene3D" id="3.40.710.10">
    <property type="entry name" value="DD-peptidase/beta-lactamase superfamily"/>
    <property type="match status" value="1"/>
</dbReference>
<sequence length="351" mass="37100">MVNGTVEPGFEQVRDVFADVLKRQAGGAGAAVAAQLDGRWIVDLWGGPGWSRDSIVMPYSVTKPFAAVCVLLLVDRGVLELDAPMRRYWPEFTVPATVRHVLSHQAGVVALDQLVPTDTFYDWDRMCALLAAQEPSWEPGTAHGESALFYGHLVGELVRRTDGRTLGRFLAEEVCAPHELDFHIGLGSAEQARAIELTGLTSAYRAAALDGKPDLYQRAIGNPPGAQDPAVVNSAAWRVAEIPAVNGHGTARAAAGFYAALPRLLSADLLAEATTAQCSGMDAVFGAQATWGLGFGIYGDDYGMGGLGGNYAGAADGYTFAFLTGHVGDFDRAADLENALRAVLGLGPIPD</sequence>
<feature type="domain" description="Beta-lactamase-related" evidence="1">
    <location>
        <begin position="24"/>
        <end position="339"/>
    </location>
</feature>
<dbReference type="GO" id="GO:0016787">
    <property type="term" value="F:hydrolase activity"/>
    <property type="evidence" value="ECO:0007669"/>
    <property type="project" value="UniProtKB-KW"/>
</dbReference>
<keyword evidence="2" id="KW-0378">Hydrolase</keyword>
<name>A0A8J3U6S5_9ACTN</name>
<evidence type="ECO:0000259" key="1">
    <source>
        <dbReference type="Pfam" id="PF00144"/>
    </source>
</evidence>
<accession>A0A8J3U6S5</accession>
<dbReference type="Proteomes" id="UP000622547">
    <property type="component" value="Unassembled WGS sequence"/>
</dbReference>
<dbReference type="EMBL" id="BOOP01000013">
    <property type="protein sequence ID" value="GII38161.1"/>
    <property type="molecule type" value="Genomic_DNA"/>
</dbReference>
<dbReference type="Pfam" id="PF00144">
    <property type="entry name" value="Beta-lactamase"/>
    <property type="match status" value="1"/>
</dbReference>
<dbReference type="SUPFAM" id="SSF56601">
    <property type="entry name" value="beta-lactamase/transpeptidase-like"/>
    <property type="match status" value="1"/>
</dbReference>
<reference evidence="2 3" key="1">
    <citation type="submission" date="2021-01" db="EMBL/GenBank/DDBJ databases">
        <title>Whole genome shotgun sequence of Planotetraspora phitsanulokensis NBRC 104273.</title>
        <authorList>
            <person name="Komaki H."/>
            <person name="Tamura T."/>
        </authorList>
    </citation>
    <scope>NUCLEOTIDE SEQUENCE [LARGE SCALE GENOMIC DNA]</scope>
    <source>
        <strain evidence="2 3">NBRC 104273</strain>
    </source>
</reference>
<dbReference type="InterPro" id="IPR012338">
    <property type="entry name" value="Beta-lactam/transpept-like"/>
</dbReference>
<dbReference type="PANTHER" id="PTHR43319">
    <property type="entry name" value="BETA-LACTAMASE-RELATED"/>
    <property type="match status" value="1"/>
</dbReference>
<dbReference type="PANTHER" id="PTHR43319:SF3">
    <property type="entry name" value="BETA-LACTAMASE-RELATED DOMAIN-CONTAINING PROTEIN"/>
    <property type="match status" value="1"/>
</dbReference>
<dbReference type="InterPro" id="IPR052907">
    <property type="entry name" value="Beta-lactamase/esterase"/>
</dbReference>
<dbReference type="InterPro" id="IPR001466">
    <property type="entry name" value="Beta-lactam-related"/>
</dbReference>
<proteinExistence type="predicted"/>
<keyword evidence="3" id="KW-1185">Reference proteome</keyword>
<protein>
    <submittedName>
        <fullName evidence="2">EstA family serine hydrolase</fullName>
    </submittedName>
</protein>
<dbReference type="RefSeq" id="WP_239116767.1">
    <property type="nucleotide sequence ID" value="NZ_BAABHI010000009.1"/>
</dbReference>
<gene>
    <name evidence="2" type="ORF">Pph01_31640</name>
</gene>
<comment type="caution">
    <text evidence="2">The sequence shown here is derived from an EMBL/GenBank/DDBJ whole genome shotgun (WGS) entry which is preliminary data.</text>
</comment>
<evidence type="ECO:0000313" key="2">
    <source>
        <dbReference type="EMBL" id="GII38161.1"/>
    </source>
</evidence>
<dbReference type="AlphaFoldDB" id="A0A8J3U6S5"/>